<evidence type="ECO:0000259" key="2">
    <source>
        <dbReference type="PROSITE" id="PS50943"/>
    </source>
</evidence>
<protein>
    <recommendedName>
        <fullName evidence="2">HTH cro/C1-type domain-containing protein</fullName>
    </recommendedName>
</protein>
<evidence type="ECO:0000313" key="4">
    <source>
        <dbReference type="Proteomes" id="UP001144280"/>
    </source>
</evidence>
<dbReference type="Pfam" id="PF13560">
    <property type="entry name" value="HTH_31"/>
    <property type="match status" value="1"/>
</dbReference>
<keyword evidence="4" id="KW-1185">Reference proteome</keyword>
<dbReference type="PANTHER" id="PTHR46797">
    <property type="entry name" value="HTH-TYPE TRANSCRIPTIONAL REGULATOR"/>
    <property type="match status" value="1"/>
</dbReference>
<name>A0ABQ5R8I7_9ACTN</name>
<dbReference type="InterPro" id="IPR050807">
    <property type="entry name" value="TransReg_Diox_bact_type"/>
</dbReference>
<dbReference type="InterPro" id="IPR001387">
    <property type="entry name" value="Cro/C1-type_HTH"/>
</dbReference>
<dbReference type="CDD" id="cd00093">
    <property type="entry name" value="HTH_XRE"/>
    <property type="match status" value="1"/>
</dbReference>
<dbReference type="InterPro" id="IPR010982">
    <property type="entry name" value="Lambda_DNA-bd_dom_sf"/>
</dbReference>
<gene>
    <name evidence="3" type="ORF">Pa4123_81810</name>
</gene>
<dbReference type="Proteomes" id="UP001144280">
    <property type="component" value="Unassembled WGS sequence"/>
</dbReference>
<dbReference type="SMART" id="SM00530">
    <property type="entry name" value="HTH_XRE"/>
    <property type="match status" value="1"/>
</dbReference>
<feature type="domain" description="HTH cro/C1-type" evidence="2">
    <location>
        <begin position="10"/>
        <end position="65"/>
    </location>
</feature>
<dbReference type="RefSeq" id="WP_281904703.1">
    <property type="nucleotide sequence ID" value="NZ_BSDI01000072.1"/>
</dbReference>
<dbReference type="PANTHER" id="PTHR46797:SF1">
    <property type="entry name" value="METHYLPHOSPHONATE SYNTHASE"/>
    <property type="match status" value="1"/>
</dbReference>
<dbReference type="SUPFAM" id="SSF47413">
    <property type="entry name" value="lambda repressor-like DNA-binding domains"/>
    <property type="match status" value="1"/>
</dbReference>
<organism evidence="3 4">
    <name type="scientific">Phytohabitans aurantiacus</name>
    <dbReference type="NCBI Taxonomy" id="3016789"/>
    <lineage>
        <taxon>Bacteria</taxon>
        <taxon>Bacillati</taxon>
        <taxon>Actinomycetota</taxon>
        <taxon>Actinomycetes</taxon>
        <taxon>Micromonosporales</taxon>
        <taxon>Micromonosporaceae</taxon>
    </lineage>
</organism>
<accession>A0ABQ5R8I7</accession>
<evidence type="ECO:0000256" key="1">
    <source>
        <dbReference type="ARBA" id="ARBA00023125"/>
    </source>
</evidence>
<keyword evidence="1" id="KW-0238">DNA-binding</keyword>
<reference evidence="3" key="1">
    <citation type="submission" date="2022-12" db="EMBL/GenBank/DDBJ databases">
        <title>New Phytohabitans aurantiacus sp. RD004123 nov., an actinomycete isolated from soil.</title>
        <authorList>
            <person name="Triningsih D.W."/>
            <person name="Harunari E."/>
            <person name="Igarashi Y."/>
        </authorList>
    </citation>
    <scope>NUCLEOTIDE SEQUENCE</scope>
    <source>
        <strain evidence="3">RD004123</strain>
    </source>
</reference>
<comment type="caution">
    <text evidence="3">The sequence shown here is derived from an EMBL/GenBank/DDBJ whole genome shotgun (WGS) entry which is preliminary data.</text>
</comment>
<sequence>MDKQELGRRLRALRAASGRTVAAVATEAGLSVPYVANLENGRGNPTMDAVNRIAGALGTRARVEFMDDNTVEAEPVTVPLSSAVVRVGRTSRFRRDCLLISETLAEDPVTTAARLLELLARIARITNHDLKEADYFRLLDAVVLVALHPAPAEDA</sequence>
<dbReference type="EMBL" id="BSDI01000072">
    <property type="protein sequence ID" value="GLI02903.1"/>
    <property type="molecule type" value="Genomic_DNA"/>
</dbReference>
<dbReference type="Gene3D" id="1.10.260.40">
    <property type="entry name" value="lambda repressor-like DNA-binding domains"/>
    <property type="match status" value="1"/>
</dbReference>
<evidence type="ECO:0000313" key="3">
    <source>
        <dbReference type="EMBL" id="GLI02903.1"/>
    </source>
</evidence>
<proteinExistence type="predicted"/>
<dbReference type="PROSITE" id="PS50943">
    <property type="entry name" value="HTH_CROC1"/>
    <property type="match status" value="1"/>
</dbReference>